<organism evidence="1 2">
    <name type="scientific">Paracoccus pacificus</name>
    <dbReference type="NCBI Taxonomy" id="1463598"/>
    <lineage>
        <taxon>Bacteria</taxon>
        <taxon>Pseudomonadati</taxon>
        <taxon>Pseudomonadota</taxon>
        <taxon>Alphaproteobacteria</taxon>
        <taxon>Rhodobacterales</taxon>
        <taxon>Paracoccaceae</taxon>
        <taxon>Paracoccus</taxon>
    </lineage>
</organism>
<dbReference type="EMBL" id="JBHUEN010000053">
    <property type="protein sequence ID" value="MFD1883836.1"/>
    <property type="molecule type" value="Genomic_DNA"/>
</dbReference>
<gene>
    <name evidence="1" type="ORF">ACFSCT_19160</name>
</gene>
<comment type="caution">
    <text evidence="1">The sequence shown here is derived from an EMBL/GenBank/DDBJ whole genome shotgun (WGS) entry which is preliminary data.</text>
</comment>
<dbReference type="Pfam" id="PF13704">
    <property type="entry name" value="Glyco_tranf_2_4"/>
    <property type="match status" value="1"/>
</dbReference>
<reference evidence="2" key="1">
    <citation type="journal article" date="2019" name="Int. J. Syst. Evol. Microbiol.">
        <title>The Global Catalogue of Microorganisms (GCM) 10K type strain sequencing project: providing services to taxonomists for standard genome sequencing and annotation.</title>
        <authorList>
            <consortium name="The Broad Institute Genomics Platform"/>
            <consortium name="The Broad Institute Genome Sequencing Center for Infectious Disease"/>
            <person name="Wu L."/>
            <person name="Ma J."/>
        </authorList>
    </citation>
    <scope>NUCLEOTIDE SEQUENCE [LARGE SCALE GENOMIC DNA]</scope>
    <source>
        <strain evidence="2">CCUG 56029</strain>
    </source>
</reference>
<name>A0ABW4RC57_9RHOB</name>
<accession>A0ABW4RC57</accession>
<protein>
    <submittedName>
        <fullName evidence="1">Glycosyltransferase family 2 protein</fullName>
    </submittedName>
</protein>
<dbReference type="Proteomes" id="UP001597213">
    <property type="component" value="Unassembled WGS sequence"/>
</dbReference>
<evidence type="ECO:0000313" key="1">
    <source>
        <dbReference type="EMBL" id="MFD1883836.1"/>
    </source>
</evidence>
<proteinExistence type="predicted"/>
<keyword evidence="2" id="KW-1185">Reference proteome</keyword>
<dbReference type="RefSeq" id="WP_379145491.1">
    <property type="nucleotide sequence ID" value="NZ_JBHUEN010000053.1"/>
</dbReference>
<evidence type="ECO:0000313" key="2">
    <source>
        <dbReference type="Proteomes" id="UP001597213"/>
    </source>
</evidence>
<sequence>MPEIAPIQTAPTQTRSLQQALNDRTLAGLKGPVAVILIEDDSAVEATLNHHLNCGFRSVLALSARPLAPMPALEDPRVLNLNCDTTRRGATTEIMNPIIAALPAGTWVYYCYNAEFLFYPFSETRSVGELLAFHTEERRDAMLAYVIDLYAADLSQNPDAVNLPQAMFDAKGYYALGRQSADGAYLERQQDFLGGLRWRFEEHLPPDRRRIDRIALFRADKGLTLLPDHRFNIEEMNTYACPWHHNLTAAIASFRVAKALLRNPGSRWQIDSFVWRHSHPFEWNAQQLMDNGLMEPGQWF</sequence>